<dbReference type="EMBL" id="CAEZXR010000038">
    <property type="protein sequence ID" value="CAB4692128.1"/>
    <property type="molecule type" value="Genomic_DNA"/>
</dbReference>
<organism evidence="1">
    <name type="scientific">freshwater metagenome</name>
    <dbReference type="NCBI Taxonomy" id="449393"/>
    <lineage>
        <taxon>unclassified sequences</taxon>
        <taxon>metagenomes</taxon>
        <taxon>ecological metagenomes</taxon>
    </lineage>
</organism>
<gene>
    <name evidence="1" type="ORF">UFOPK2579_00476</name>
</gene>
<reference evidence="1" key="1">
    <citation type="submission" date="2020-05" db="EMBL/GenBank/DDBJ databases">
        <authorList>
            <person name="Chiriac C."/>
            <person name="Salcher M."/>
            <person name="Ghai R."/>
            <person name="Kavagutti S V."/>
        </authorList>
    </citation>
    <scope>NUCLEOTIDE SEQUENCE</scope>
</reference>
<name>A0A6J6P6E6_9ZZZZ</name>
<evidence type="ECO:0000313" key="1">
    <source>
        <dbReference type="EMBL" id="CAB4692128.1"/>
    </source>
</evidence>
<protein>
    <submittedName>
        <fullName evidence="1">Unannotated protein</fullName>
    </submittedName>
</protein>
<proteinExistence type="predicted"/>
<dbReference type="AlphaFoldDB" id="A0A6J6P6E6"/>
<accession>A0A6J6P6E6</accession>
<sequence>MPEIAWSPLTRLGLGSVLRRLAESGERSVLHGRDGRRHDGSPVRVGSDFVELGESSGRTVLVAFAALAAVQSLD</sequence>